<organism evidence="2 3">
    <name type="scientific">Vagococcus fluvialis bH819</name>
    <dbReference type="NCBI Taxonomy" id="1255619"/>
    <lineage>
        <taxon>Bacteria</taxon>
        <taxon>Bacillati</taxon>
        <taxon>Bacillota</taxon>
        <taxon>Bacilli</taxon>
        <taxon>Lactobacillales</taxon>
        <taxon>Enterococcaceae</taxon>
        <taxon>Vagococcus</taxon>
    </lineage>
</organism>
<dbReference type="OrthoDB" id="9148007at2"/>
<sequence length="355" mass="41041">MEKENQKEALKTLGKKVSALKEKITTEEATKTSLIMPFFSLLGYDVFNPLEFIPEFTADVGIKKGEKVDYAIVVDNTLTILIEAKAITEKLNKHDSQLFRYFGTTNAKFSILTNGQEYRFYTDLEQTNKMDNIPFLTFNISSLKESQIPEILKFSKNNFDINEIVSSASELKYINALKFYMDEQFETPSEDFVRFLSNNIYDGVKTKQIIDKFTPIVKKGLNQIITELVNEKLSSALNTSVEVKEVESKETEVKSSILDDSNIVTTPEELEAFTAVKVLLNEVIDIERLFYRDNRSYFNVLLDDNIRKWILRYYDSSSNKRIELNNPERTIIEVTSPLNILNYKNEVLEVIHQFI</sequence>
<keyword evidence="3" id="KW-1185">Reference proteome</keyword>
<name>A0A1X6WN42_9ENTE</name>
<evidence type="ECO:0000313" key="3">
    <source>
        <dbReference type="Proteomes" id="UP000195918"/>
    </source>
</evidence>
<dbReference type="PIRSF" id="PIRSF035009">
    <property type="entry name" value="UCP035009_HSDR_N"/>
    <property type="match status" value="1"/>
</dbReference>
<dbReference type="InterPro" id="IPR007409">
    <property type="entry name" value="Restrct_endonuc_type1_HsdR_N"/>
</dbReference>
<dbReference type="RefSeq" id="WP_086951398.1">
    <property type="nucleotide sequence ID" value="NZ_FWFD01000009.1"/>
</dbReference>
<dbReference type="Proteomes" id="UP000195918">
    <property type="component" value="Unassembled WGS sequence"/>
</dbReference>
<feature type="domain" description="Restriction endonuclease type I HsdR N-terminal" evidence="1">
    <location>
        <begin position="63"/>
        <end position="128"/>
    </location>
</feature>
<gene>
    <name evidence="2" type="ORF">FM121_06650</name>
</gene>
<dbReference type="AlphaFoldDB" id="A0A1X6WN42"/>
<proteinExistence type="predicted"/>
<dbReference type="InterPro" id="IPR017035">
    <property type="entry name" value="UCP035009_HsdR_All3000-type"/>
</dbReference>
<dbReference type="GO" id="GO:0005524">
    <property type="term" value="F:ATP binding"/>
    <property type="evidence" value="ECO:0007669"/>
    <property type="project" value="UniProtKB-KW"/>
</dbReference>
<dbReference type="GO" id="GO:0009035">
    <property type="term" value="F:type I site-specific deoxyribonuclease activity"/>
    <property type="evidence" value="ECO:0007669"/>
    <property type="project" value="UniProtKB-EC"/>
</dbReference>
<evidence type="ECO:0000259" key="1">
    <source>
        <dbReference type="Pfam" id="PF04313"/>
    </source>
</evidence>
<dbReference type="GO" id="GO:0003677">
    <property type="term" value="F:DNA binding"/>
    <property type="evidence" value="ECO:0007669"/>
    <property type="project" value="UniProtKB-KW"/>
</dbReference>
<reference evidence="3" key="1">
    <citation type="submission" date="2017-02" db="EMBL/GenBank/DDBJ databases">
        <authorList>
            <person name="Dridi B."/>
        </authorList>
    </citation>
    <scope>NUCLEOTIDE SEQUENCE [LARGE SCALE GENOMIC DNA]</scope>
    <source>
        <strain evidence="3">bH819</strain>
    </source>
</reference>
<dbReference type="Gene3D" id="3.90.1570.30">
    <property type="match status" value="1"/>
</dbReference>
<dbReference type="Pfam" id="PF04313">
    <property type="entry name" value="HSDR_N"/>
    <property type="match status" value="1"/>
</dbReference>
<dbReference type="GO" id="GO:0009307">
    <property type="term" value="P:DNA restriction-modification system"/>
    <property type="evidence" value="ECO:0007669"/>
    <property type="project" value="UniProtKB-KW"/>
</dbReference>
<dbReference type="EMBL" id="FWFD01000009">
    <property type="protein sequence ID" value="SLM85761.1"/>
    <property type="molecule type" value="Genomic_DNA"/>
</dbReference>
<evidence type="ECO:0000313" key="2">
    <source>
        <dbReference type="EMBL" id="SLM85761.1"/>
    </source>
</evidence>
<accession>A0A1X6WN42</accession>
<protein>
    <submittedName>
        <fullName evidence="2">Prophage Lp2 protein 6</fullName>
    </submittedName>
</protein>